<dbReference type="RefSeq" id="WP_249095890.1">
    <property type="nucleotide sequence ID" value="NZ_JAMAST010000001.1"/>
</dbReference>
<evidence type="ECO:0000313" key="3">
    <source>
        <dbReference type="Proteomes" id="UP001203004"/>
    </source>
</evidence>
<proteinExistence type="predicted"/>
<name>A0ABT0M6R1_9BACL</name>
<dbReference type="InterPro" id="IPR019606">
    <property type="entry name" value="GerMN"/>
</dbReference>
<evidence type="ECO:0000313" key="2">
    <source>
        <dbReference type="EMBL" id="MCL1630557.1"/>
    </source>
</evidence>
<protein>
    <submittedName>
        <fullName evidence="2">GerMN domain-containing protein</fullName>
    </submittedName>
</protein>
<dbReference type="EMBL" id="JAMAST010000001">
    <property type="protein sequence ID" value="MCL1630557.1"/>
    <property type="molecule type" value="Genomic_DNA"/>
</dbReference>
<feature type="domain" description="GerMN" evidence="1">
    <location>
        <begin position="81"/>
        <end position="172"/>
    </location>
</feature>
<comment type="caution">
    <text evidence="2">The sequence shown here is derived from an EMBL/GenBank/DDBJ whole genome shotgun (WGS) entry which is preliminary data.</text>
</comment>
<accession>A0ABT0M6R1</accession>
<evidence type="ECO:0000259" key="1">
    <source>
        <dbReference type="SMART" id="SM00909"/>
    </source>
</evidence>
<keyword evidence="3" id="KW-1185">Reference proteome</keyword>
<feature type="domain" description="GerMN" evidence="1">
    <location>
        <begin position="232"/>
        <end position="320"/>
    </location>
</feature>
<sequence length="339" mass="36370">MDRRSSIIISSVSLILAVTLLSGCGSMADRQPDSVTYVNRKSDLAKTATRQQFTERVLYLKDVNGLVAPQAVGLPKTDQATKQVLNYLVDDGPVSELLPNGFQATLPPGTEVNHVSIDQRGNATVDFSKELFDTPASGQTQAIQSIVWTLTQFPSVKSVTITVNGKTLSVWPSTKNEVGGGLTRADGINQVSGGVADMSGSQPLTVYYLAANKGKTYDVPVTVRGAADTDRVTSLVHALIHEPESGPFITPLNPETELTEKPKIKNGTVYLHFNEAIYDNKKAKTINDQVIRSLVLTLTGDAAIQKVSIKVGQSTKMTLESGKTISGPVTREWVDATGI</sequence>
<gene>
    <name evidence="2" type="ORF">M3N64_01140</name>
</gene>
<reference evidence="2 3" key="1">
    <citation type="submission" date="2022-05" db="EMBL/GenBank/DDBJ databases">
        <title>Sporolactobacillus sp nov CPB3-1, isolated from tree bark (Mangifera indica L.).</title>
        <authorList>
            <person name="Phuengjayaem S."/>
            <person name="Tanasupawat S."/>
        </authorList>
    </citation>
    <scope>NUCLEOTIDE SEQUENCE [LARGE SCALE GENOMIC DNA]</scope>
    <source>
        <strain evidence="2 3">CPB3-1</strain>
    </source>
</reference>
<dbReference type="SMART" id="SM00909">
    <property type="entry name" value="Germane"/>
    <property type="match status" value="2"/>
</dbReference>
<organism evidence="2 3">
    <name type="scientific">Sporolactobacillus mangiferae</name>
    <dbReference type="NCBI Taxonomy" id="2940498"/>
    <lineage>
        <taxon>Bacteria</taxon>
        <taxon>Bacillati</taxon>
        <taxon>Bacillota</taxon>
        <taxon>Bacilli</taxon>
        <taxon>Bacillales</taxon>
        <taxon>Sporolactobacillaceae</taxon>
        <taxon>Sporolactobacillus</taxon>
    </lineage>
</organism>
<dbReference type="PROSITE" id="PS51257">
    <property type="entry name" value="PROKAR_LIPOPROTEIN"/>
    <property type="match status" value="1"/>
</dbReference>
<dbReference type="Pfam" id="PF10646">
    <property type="entry name" value="Germane"/>
    <property type="match status" value="2"/>
</dbReference>
<dbReference type="Proteomes" id="UP001203004">
    <property type="component" value="Unassembled WGS sequence"/>
</dbReference>